<dbReference type="InterPro" id="IPR002347">
    <property type="entry name" value="SDR_fam"/>
</dbReference>
<evidence type="ECO:0000256" key="3">
    <source>
        <dbReference type="RuleBase" id="RU000363"/>
    </source>
</evidence>
<dbReference type="FunFam" id="3.40.50.720:FF:000047">
    <property type="entry name" value="NADP-dependent L-serine/L-allo-threonine dehydrogenase"/>
    <property type="match status" value="1"/>
</dbReference>
<comment type="similarity">
    <text evidence="1 3">Belongs to the short-chain dehydrogenases/reductases (SDR) family.</text>
</comment>
<sequence>MERWNGRVAIVTGASSGIGKTIAIALLKNGMVVVGIARREDLLKKLSEEVESFPGKFYYKKFDIRNEEHITECIQWTITTCGSIDVLVNNAGVYDETEFVDESMEHGKMIMETNYLAGCIFTKKVINEMKLKGIDDGHIININSVAGHYRAEPIKALIHNASKHCVTLTTDSIRRMLVNEGSKIKITSLSPGVTIKESSEQQLKSHPEITYLETEDIANATLYILGTPPNVQVCELTIRSVGEIMY</sequence>
<dbReference type="PANTHER" id="PTHR43115">
    <property type="entry name" value="DEHYDROGENASE/REDUCTASE SDR FAMILY MEMBER 11"/>
    <property type="match status" value="1"/>
</dbReference>
<keyword evidence="2" id="KW-0560">Oxidoreductase</keyword>
<dbReference type="GO" id="GO:0016616">
    <property type="term" value="F:oxidoreductase activity, acting on the CH-OH group of donors, NAD or NADP as acceptor"/>
    <property type="evidence" value="ECO:0007669"/>
    <property type="project" value="UniProtKB-ARBA"/>
</dbReference>
<dbReference type="Gene3D" id="3.40.50.720">
    <property type="entry name" value="NAD(P)-binding Rossmann-like Domain"/>
    <property type="match status" value="1"/>
</dbReference>
<dbReference type="PANTHER" id="PTHR43115:SF4">
    <property type="entry name" value="DEHYDROGENASE_REDUCTASE SDR FAMILY MEMBER 11"/>
    <property type="match status" value="1"/>
</dbReference>
<organism evidence="4">
    <name type="scientific">Schizaphis graminum</name>
    <name type="common">Green bug aphid</name>
    <dbReference type="NCBI Taxonomy" id="13262"/>
    <lineage>
        <taxon>Eukaryota</taxon>
        <taxon>Metazoa</taxon>
        <taxon>Ecdysozoa</taxon>
        <taxon>Arthropoda</taxon>
        <taxon>Hexapoda</taxon>
        <taxon>Insecta</taxon>
        <taxon>Pterygota</taxon>
        <taxon>Neoptera</taxon>
        <taxon>Paraneoptera</taxon>
        <taxon>Hemiptera</taxon>
        <taxon>Sternorrhyncha</taxon>
        <taxon>Aphidomorpha</taxon>
        <taxon>Aphidoidea</taxon>
        <taxon>Aphididae</taxon>
        <taxon>Aphidini</taxon>
        <taxon>Schizaphis</taxon>
    </lineage>
</organism>
<proteinExistence type="inferred from homology"/>
<dbReference type="PRINTS" id="PR00081">
    <property type="entry name" value="GDHRDH"/>
</dbReference>
<dbReference type="SUPFAM" id="SSF51735">
    <property type="entry name" value="NAD(P)-binding Rossmann-fold domains"/>
    <property type="match status" value="1"/>
</dbReference>
<name>A0A2S2NTJ6_SCHGA</name>
<dbReference type="AlphaFoldDB" id="A0A2S2NTJ6"/>
<evidence type="ECO:0000256" key="1">
    <source>
        <dbReference type="ARBA" id="ARBA00006484"/>
    </source>
</evidence>
<dbReference type="PRINTS" id="PR00080">
    <property type="entry name" value="SDRFAMILY"/>
</dbReference>
<gene>
    <name evidence="4" type="primary">DHRS11_9</name>
    <name evidence="4" type="ORF">g.82694</name>
</gene>
<evidence type="ECO:0000256" key="2">
    <source>
        <dbReference type="ARBA" id="ARBA00023002"/>
    </source>
</evidence>
<protein>
    <submittedName>
        <fullName evidence="4">Dehydrogenase/reductase SDR family member 11</fullName>
    </submittedName>
</protein>
<dbReference type="EMBL" id="GGMR01007870">
    <property type="protein sequence ID" value="MBY20489.1"/>
    <property type="molecule type" value="Transcribed_RNA"/>
</dbReference>
<reference evidence="4" key="1">
    <citation type="submission" date="2018-04" db="EMBL/GenBank/DDBJ databases">
        <title>Transcriptome of Schizaphis graminum biotype I.</title>
        <authorList>
            <person name="Scully E.D."/>
            <person name="Geib S.M."/>
            <person name="Palmer N.A."/>
            <person name="Koch K."/>
            <person name="Bradshaw J."/>
            <person name="Heng-Moss T."/>
            <person name="Sarath G."/>
        </authorList>
    </citation>
    <scope>NUCLEOTIDE SEQUENCE</scope>
</reference>
<dbReference type="InterPro" id="IPR036291">
    <property type="entry name" value="NAD(P)-bd_dom_sf"/>
</dbReference>
<evidence type="ECO:0000313" key="4">
    <source>
        <dbReference type="EMBL" id="MBY20489.1"/>
    </source>
</evidence>
<dbReference type="Pfam" id="PF00106">
    <property type="entry name" value="adh_short"/>
    <property type="match status" value="1"/>
</dbReference>
<accession>A0A2S2NTJ6</accession>